<dbReference type="Gene3D" id="2.60.40.420">
    <property type="entry name" value="Cupredoxins - blue copper proteins"/>
    <property type="match status" value="1"/>
</dbReference>
<gene>
    <name evidence="3" type="ORF">A2Z21_04320</name>
</gene>
<feature type="domain" description="EfeO-type cupredoxin-like" evidence="2">
    <location>
        <begin position="13"/>
        <end position="110"/>
    </location>
</feature>
<dbReference type="AlphaFoldDB" id="A0A1F5UP13"/>
<evidence type="ECO:0000256" key="1">
    <source>
        <dbReference type="SAM" id="SignalP"/>
    </source>
</evidence>
<dbReference type="InterPro" id="IPR008972">
    <property type="entry name" value="Cupredoxin"/>
</dbReference>
<dbReference type="InterPro" id="IPR052721">
    <property type="entry name" value="ET_Amicyanin"/>
</dbReference>
<evidence type="ECO:0000313" key="4">
    <source>
        <dbReference type="Proteomes" id="UP000179157"/>
    </source>
</evidence>
<dbReference type="CDD" id="cd13921">
    <property type="entry name" value="Amicyanin"/>
    <property type="match status" value="1"/>
</dbReference>
<sequence>MKRHRLNLLLLLIACSVLGISHPAWAPSHPAEIVGIENFSFKPATITLDVGTTVSWINRDSAPHTVTSSDRTLDSPTLKQGESFQFTFNTPGTYDYFCRIHPSMKARVVVMGGAPSGVAQYDANGNSVIDDSELFMAIDQWIAGTISNELFFQVIDAWISQAPIH</sequence>
<dbReference type="STRING" id="1817864.A2Z21_04320"/>
<proteinExistence type="predicted"/>
<feature type="chain" id="PRO_5009521697" description="EfeO-type cupredoxin-like domain-containing protein" evidence="1">
    <location>
        <begin position="27"/>
        <end position="165"/>
    </location>
</feature>
<name>A0A1F5UP13_FRAXR</name>
<reference evidence="3 4" key="1">
    <citation type="journal article" date="2016" name="Nat. Commun.">
        <title>Thousands of microbial genomes shed light on interconnected biogeochemical processes in an aquifer system.</title>
        <authorList>
            <person name="Anantharaman K."/>
            <person name="Brown C.T."/>
            <person name="Hug L.A."/>
            <person name="Sharon I."/>
            <person name="Castelle C.J."/>
            <person name="Probst A.J."/>
            <person name="Thomas B.C."/>
            <person name="Singh A."/>
            <person name="Wilkins M.J."/>
            <person name="Karaoz U."/>
            <person name="Brodie E.L."/>
            <person name="Williams K.H."/>
            <person name="Hubbard S.S."/>
            <person name="Banfield J.F."/>
        </authorList>
    </citation>
    <scope>NUCLEOTIDE SEQUENCE [LARGE SCALE GENOMIC DNA]</scope>
    <source>
        <strain evidence="4">RBG_16_55_9</strain>
    </source>
</reference>
<dbReference type="PANTHER" id="PTHR36507:SF1">
    <property type="entry name" value="BLL1555 PROTEIN"/>
    <property type="match status" value="1"/>
</dbReference>
<protein>
    <recommendedName>
        <fullName evidence="2">EfeO-type cupredoxin-like domain-containing protein</fullName>
    </recommendedName>
</protein>
<comment type="caution">
    <text evidence="3">The sequence shown here is derived from an EMBL/GenBank/DDBJ whole genome shotgun (WGS) entry which is preliminary data.</text>
</comment>
<dbReference type="Proteomes" id="UP000179157">
    <property type="component" value="Unassembled WGS sequence"/>
</dbReference>
<evidence type="ECO:0000313" key="3">
    <source>
        <dbReference type="EMBL" id="OGF52886.1"/>
    </source>
</evidence>
<evidence type="ECO:0000259" key="2">
    <source>
        <dbReference type="Pfam" id="PF13473"/>
    </source>
</evidence>
<dbReference type="SUPFAM" id="SSF49503">
    <property type="entry name" value="Cupredoxins"/>
    <property type="match status" value="1"/>
</dbReference>
<organism evidence="3 4">
    <name type="scientific">Fraserbacteria sp. (strain RBG_16_55_9)</name>
    <dbReference type="NCBI Taxonomy" id="1817864"/>
    <lineage>
        <taxon>Bacteria</taxon>
        <taxon>Candidatus Fraseribacteriota</taxon>
    </lineage>
</organism>
<dbReference type="EMBL" id="MFGX01000125">
    <property type="protein sequence ID" value="OGF52886.1"/>
    <property type="molecule type" value="Genomic_DNA"/>
</dbReference>
<feature type="signal peptide" evidence="1">
    <location>
        <begin position="1"/>
        <end position="26"/>
    </location>
</feature>
<dbReference type="InterPro" id="IPR035668">
    <property type="entry name" value="Amicyanin"/>
</dbReference>
<dbReference type="Pfam" id="PF13473">
    <property type="entry name" value="Cupredoxin_1"/>
    <property type="match status" value="1"/>
</dbReference>
<keyword evidence="1" id="KW-0732">Signal</keyword>
<dbReference type="InterPro" id="IPR028096">
    <property type="entry name" value="EfeO_Cupredoxin"/>
</dbReference>
<accession>A0A1F5UP13</accession>
<dbReference type="PANTHER" id="PTHR36507">
    <property type="entry name" value="BLL1555 PROTEIN"/>
    <property type="match status" value="1"/>
</dbReference>